<feature type="transmembrane region" description="Helical" evidence="1">
    <location>
        <begin position="7"/>
        <end position="30"/>
    </location>
</feature>
<keyword evidence="1" id="KW-0812">Transmembrane</keyword>
<accession>A0ABX2VAW7</accession>
<evidence type="ECO:0000256" key="1">
    <source>
        <dbReference type="SAM" id="Phobius"/>
    </source>
</evidence>
<dbReference type="InterPro" id="IPR014529">
    <property type="entry name" value="UCP026631"/>
</dbReference>
<keyword evidence="1" id="KW-0472">Membrane</keyword>
<feature type="transmembrane region" description="Helical" evidence="1">
    <location>
        <begin position="339"/>
        <end position="359"/>
    </location>
</feature>
<evidence type="ECO:0000313" key="3">
    <source>
        <dbReference type="EMBL" id="OAN15306.1"/>
    </source>
</evidence>
<feature type="domain" description="YdbS-like PH" evidence="2">
    <location>
        <begin position="61"/>
        <end position="140"/>
    </location>
</feature>
<sequence>MTRRVHPLFILMTTLTHLRSLVIPIAVILFNDLKNDGFGVYTAIGVAVVSLIILLFGIASWYFYTFTLDDQSIRVNKGIFRKSERTTKRQRIESIGINQNVLERLLGLATLTVETSSDGGKPEVELKGVRLKFAKQLKSTIGSTDQIDSSEHSSSSDTYSVSMTELLLAGALSGRIGLALVGFGAVYQFINRFIEKYISQLFNELLHLSLLVLVTIGLLVLVIIYIGSILVFALRYGSFQATLHQHRLTIGYGLLNRTEVVFHQDKVQALVIEENWIKRRFKRAHLSLHIISASGEEEKLLLHPFIRVSDIDGFLERFLPRFKQLVPERRAADRGFFYIVRWPLLGYASLFLAVNGVLYFWLPEAIRYIGLVLFLFFPLYYVLARSGYRHTRYGYENDLFVLRKQLVNRETIYAPRLKIEAFSGHVSRFLEEKSILKFRITLRGSTEFDAGYFTATEFKEILNWYQQTFLKPLPPVAGPEAKDGE</sequence>
<keyword evidence="1" id="KW-1133">Transmembrane helix</keyword>
<name>A0ABX2VAW7_9BACL</name>
<feature type="transmembrane region" description="Helical" evidence="1">
    <location>
        <begin position="365"/>
        <end position="383"/>
    </location>
</feature>
<feature type="transmembrane region" description="Helical" evidence="1">
    <location>
        <begin position="166"/>
        <end position="190"/>
    </location>
</feature>
<dbReference type="InterPro" id="IPR005182">
    <property type="entry name" value="YdbS-like_PH"/>
</dbReference>
<evidence type="ECO:0000313" key="4">
    <source>
        <dbReference type="Proteomes" id="UP000078447"/>
    </source>
</evidence>
<evidence type="ECO:0000259" key="2">
    <source>
        <dbReference type="Pfam" id="PF03703"/>
    </source>
</evidence>
<dbReference type="PANTHER" id="PTHR34473">
    <property type="entry name" value="UPF0699 TRANSMEMBRANE PROTEIN YDBS"/>
    <property type="match status" value="1"/>
</dbReference>
<feature type="transmembrane region" description="Helical" evidence="1">
    <location>
        <begin position="42"/>
        <end position="64"/>
    </location>
</feature>
<comment type="caution">
    <text evidence="3">The sequence shown here is derived from an EMBL/GenBank/DDBJ whole genome shotgun (WGS) entry which is preliminary data.</text>
</comment>
<feature type="transmembrane region" description="Helical" evidence="1">
    <location>
        <begin position="210"/>
        <end position="234"/>
    </location>
</feature>
<proteinExistence type="predicted"/>
<organism evidence="3 4">
    <name type="scientific">Exiguobacterium undae</name>
    <dbReference type="NCBI Taxonomy" id="169177"/>
    <lineage>
        <taxon>Bacteria</taxon>
        <taxon>Bacillati</taxon>
        <taxon>Bacillota</taxon>
        <taxon>Bacilli</taxon>
        <taxon>Bacillales</taxon>
        <taxon>Bacillales Family XII. Incertae Sedis</taxon>
        <taxon>Exiguobacterium</taxon>
    </lineage>
</organism>
<dbReference type="Pfam" id="PF03703">
    <property type="entry name" value="bPH_2"/>
    <property type="match status" value="2"/>
</dbReference>
<dbReference type="PIRSF" id="PIRSF026631">
    <property type="entry name" value="UCP026631"/>
    <property type="match status" value="1"/>
</dbReference>
<reference evidence="3 4" key="1">
    <citation type="submission" date="2016-03" db="EMBL/GenBank/DDBJ databases">
        <authorList>
            <person name="Cho S.-Y."/>
            <person name="Lim S."/>
            <person name="Kim H."/>
            <person name="Soh E.H."/>
            <person name="Moon J.S."/>
        </authorList>
    </citation>
    <scope>NUCLEOTIDE SEQUENCE [LARGE SCALE GENOMIC DNA]</scope>
    <source>
        <strain evidence="3 4">KCTC 3810</strain>
    </source>
</reference>
<feature type="domain" description="YdbS-like PH" evidence="2">
    <location>
        <begin position="241"/>
        <end position="312"/>
    </location>
</feature>
<dbReference type="PANTHER" id="PTHR34473:SF2">
    <property type="entry name" value="UPF0699 TRANSMEMBRANE PROTEIN YDBT"/>
    <property type="match status" value="1"/>
</dbReference>
<dbReference type="Proteomes" id="UP000078447">
    <property type="component" value="Unassembled WGS sequence"/>
</dbReference>
<dbReference type="EMBL" id="LVVL01000001">
    <property type="protein sequence ID" value="OAN15306.1"/>
    <property type="molecule type" value="Genomic_DNA"/>
</dbReference>
<dbReference type="RefSeq" id="WP_035414117.1">
    <property type="nucleotide sequence ID" value="NZ_LVVL01000001.1"/>
</dbReference>
<protein>
    <recommendedName>
        <fullName evidence="2">YdbS-like PH domain-containing protein</fullName>
    </recommendedName>
</protein>
<keyword evidence="4" id="KW-1185">Reference proteome</keyword>
<gene>
    <name evidence="3" type="ORF">A3783_05040</name>
</gene>